<reference evidence="1" key="1">
    <citation type="submission" date="2021-05" db="EMBL/GenBank/DDBJ databases">
        <authorList>
            <person name="Arsene-Ploetze F."/>
        </authorList>
    </citation>
    <scope>NUCLEOTIDE SEQUENCE</scope>
    <source>
        <strain evidence="1">DSM 42138</strain>
    </source>
</reference>
<gene>
    <name evidence="1" type="ORF">SCOCK_30317</name>
</gene>
<accession>A0A9W4DRV1</accession>
<comment type="caution">
    <text evidence="1">The sequence shown here is derived from an EMBL/GenBank/DDBJ whole genome shotgun (WGS) entry which is preliminary data.</text>
</comment>
<name>A0A9W4DRV1_9ACTN</name>
<dbReference type="RefSeq" id="WP_251491980.1">
    <property type="nucleotide sequence ID" value="NZ_CAJSLV010000059.1"/>
</dbReference>
<organism evidence="1 2">
    <name type="scientific">Actinacidiphila cocklensis</name>
    <dbReference type="NCBI Taxonomy" id="887465"/>
    <lineage>
        <taxon>Bacteria</taxon>
        <taxon>Bacillati</taxon>
        <taxon>Actinomycetota</taxon>
        <taxon>Actinomycetes</taxon>
        <taxon>Kitasatosporales</taxon>
        <taxon>Streptomycetaceae</taxon>
        <taxon>Actinacidiphila</taxon>
    </lineage>
</organism>
<proteinExistence type="predicted"/>
<dbReference type="EMBL" id="CAJSLV010000059">
    <property type="protein sequence ID" value="CAG6395084.1"/>
    <property type="molecule type" value="Genomic_DNA"/>
</dbReference>
<dbReference type="Proteomes" id="UP001152519">
    <property type="component" value="Unassembled WGS sequence"/>
</dbReference>
<dbReference type="AlphaFoldDB" id="A0A9W4DRV1"/>
<evidence type="ECO:0000313" key="1">
    <source>
        <dbReference type="EMBL" id="CAG6395084.1"/>
    </source>
</evidence>
<keyword evidence="2" id="KW-1185">Reference proteome</keyword>
<sequence>MTDYNLLVTEPLSNRVVAEALAQCFRVPVSDVDVADEKTDQNTRHWDAMVLCGTETLRGDVRTSLDIYVRDSVQPQPSEPELAAALARVLGHSVLYPAEEFLQGVPSVAAADGTVTRARLLDPGEDPDDETAGYKVDAVEAPVADLPNAQVTRLPEIVREQRKPTPVRDGLVASLNALGTGRTDDIGSPYWTAATNLGAWEKLVRTKADGWDPAGWYPADLYVQSLTARDDLEALQQQLTDQPAELLEAAVDLVDREFIKLTVPDPAWYLDLRTQGLDVPDPHDAAWWWDRRPDPLPW</sequence>
<evidence type="ECO:0000313" key="2">
    <source>
        <dbReference type="Proteomes" id="UP001152519"/>
    </source>
</evidence>
<protein>
    <submittedName>
        <fullName evidence="1">Uncharacterized protein</fullName>
    </submittedName>
</protein>